<keyword evidence="3" id="KW-1185">Reference proteome</keyword>
<feature type="coiled-coil region" evidence="1">
    <location>
        <begin position="704"/>
        <end position="734"/>
    </location>
</feature>
<dbReference type="RefSeq" id="XP_028534644.1">
    <property type="nucleotide sequence ID" value="XM_028678346.1"/>
</dbReference>
<accession>A0A1J1H9M5</accession>
<evidence type="ECO:0000313" key="3">
    <source>
        <dbReference type="Proteomes" id="UP000220158"/>
    </source>
</evidence>
<dbReference type="OrthoDB" id="370501at2759"/>
<proteinExistence type="predicted"/>
<dbReference type="GeneID" id="39737776"/>
<dbReference type="KEGG" id="prel:PRELSG_1253200"/>
<sequence length="1098" mass="131617">MFIANYFDRRDKDNEKKSQTSENDEYKRSNIENLLKNNLILKKDKKNLGYNENGKEQIKEKLSNFLKKALKKKIKKENIGKDDDDKKEQKERDFYNETNLDRIYTKNKEESTMETFLKENKKLNYCAENILLLGSYLEFDKLKEVNIQDIYKLIDKYIFENELEINEIKVKLEVEVQRELKKEKDKLHHISNIKSKLADISIIEEENNANSIEYMMNEMKIIKKLIKQKDYLICVKNTLLKLENAKKCAINRKYEESLHIILDIVKLLHVFKKNFKEQIINGIKFFIPLLSEYYLNKAKLLLACIYWGNNISYVSTTALEELINDIDSDDENFRNIVTKDNINKKVIGETNNIVNADNSINTNDLSNNNKEINNKYINRKSFKEEIKDSIIFDNTYVSLIKKESSEFINILISWNLIEKIDNYLKNEKNTREEFSFSKKEYSISYTNELTSNIIYYFRSLFQNFKSPLFKFDKPEWGLKYLFYQSIISNSILKMLLHFAHKDLKNNILLQDALQGISLSSNKYKKNNNDNNFDCNNMNLQKNIDIQNFNSIDPREDNNMSTKSKIEEKVNKINGKEVMRKKENILNLENEYDKDSTKHYITYNNMNDDEKEKILYELTNYEVVLEKINYKIVSECRLYILSRISYLIHLYNFQNDKENTKKVFLNFMHHIIMIYKKWYLYDSVNCKYLLDDFFNNSFIEFLDTEKSSNKENSEYEDKNENILKEEKKNENSKLKSENFVEMKGVYIRDFFILIEKEFLVDILKNMSNDKCCIKLKNNIILEDSDCVNEYGHIFIELLKKISNRIICFKENEAFLEEYFNIVIKKLLIIVKDEFRYHWNNITDLIENCNITCLLYVSFTYINKFLSNFEYKCYIKEIVQSFSTLENKMFNNFLDAFNHFISIRIYNFFSTNNLFHEYILNNLFKIKKYMPDHIFFDFFNKVLYKLDQSVLTFLMNQNTSFLQNENFFNTFINNSLLLIQQIEDADFKNKIYSMPILQEIIKLMTDDIDNLKKKINEIKSKYADLKNKNNWLIQVTKLTNALLRDDSSDDFNSSQVNYEENEENKKYQISLKHIKFLLLRRPDIKTIVENSVVIQEFIEY</sequence>
<reference evidence="2 3" key="1">
    <citation type="submission" date="2015-04" db="EMBL/GenBank/DDBJ databases">
        <authorList>
            <consortium name="Pathogen Informatics"/>
        </authorList>
    </citation>
    <scope>NUCLEOTIDE SEQUENCE [LARGE SCALE GENOMIC DNA]</scope>
    <source>
        <strain evidence="2 3">SGS1</strain>
    </source>
</reference>
<dbReference type="AlphaFoldDB" id="A0A1J1H9M5"/>
<dbReference type="EMBL" id="LN835307">
    <property type="protein sequence ID" value="CRH01645.1"/>
    <property type="molecule type" value="Genomic_DNA"/>
</dbReference>
<evidence type="ECO:0000313" key="2">
    <source>
        <dbReference type="EMBL" id="CRH01645.1"/>
    </source>
</evidence>
<dbReference type="VEuPathDB" id="PlasmoDB:PRELSG_1253200"/>
<keyword evidence="1" id="KW-0175">Coiled coil</keyword>
<organism evidence="2 3">
    <name type="scientific">Plasmodium relictum</name>
    <dbReference type="NCBI Taxonomy" id="85471"/>
    <lineage>
        <taxon>Eukaryota</taxon>
        <taxon>Sar</taxon>
        <taxon>Alveolata</taxon>
        <taxon>Apicomplexa</taxon>
        <taxon>Aconoidasida</taxon>
        <taxon>Haemosporida</taxon>
        <taxon>Plasmodiidae</taxon>
        <taxon>Plasmodium</taxon>
        <taxon>Plasmodium (Haemamoeba)</taxon>
    </lineage>
</organism>
<dbReference type="Proteomes" id="UP000220158">
    <property type="component" value="Chromosome 12"/>
</dbReference>
<gene>
    <name evidence="2" type="ORF">PRELSG_1253200</name>
</gene>
<evidence type="ECO:0000256" key="1">
    <source>
        <dbReference type="SAM" id="Coils"/>
    </source>
</evidence>
<protein>
    <submittedName>
        <fullName evidence="2">Uncharacterized protein</fullName>
    </submittedName>
</protein>
<feature type="coiled-coil region" evidence="1">
    <location>
        <begin position="999"/>
        <end position="1026"/>
    </location>
</feature>
<name>A0A1J1H9M5_PLARL</name>